<sequence>MWVILNHSNPAAQPRDFGNVPPNCTEDVTSCEGLNALNMTSNVSSMVNSTTSLERVVFRVVFPALYSLLFAGGLLLNCLAVWIFFQIRSRSSFILYLRNIAVADLLMTLTFPLYVVAEAQLGPPTLQPVVCRYSSVLFYTSMYVSILFLGLLSLDRYLKIVRPFGESCFYSYTFTRALSAGMWISMAALSLPNTILTNRTPDPKNYRNCTAQKSELGRRWHGFVAYVNIFIFTAVLVMLLVCYVSIYRQIHRSNAQFISSTDSRGSRPGQNITVVLVVFFVCFVPYHLWRIPFTLSQIDSQSFSLNTKQLLQHGKTITIFLSACNVCLDPIIYFLMCKSFTNRLRERLGMRRTASFNESGSIVQVRRFREYCPTEG</sequence>
<feature type="transmembrane region" description="Helical" evidence="12">
    <location>
        <begin position="64"/>
        <end position="85"/>
    </location>
</feature>
<evidence type="ECO:0000256" key="3">
    <source>
        <dbReference type="ARBA" id="ARBA00022692"/>
    </source>
</evidence>
<dbReference type="FunFam" id="1.20.1070.10:FF:000049">
    <property type="entry name" value="G-protein coupled receptor 87"/>
    <property type="match status" value="1"/>
</dbReference>
<name>A0A8T2P7E1_9TELE</name>
<keyword evidence="6 12" id="KW-0472">Membrane</keyword>
<dbReference type="SUPFAM" id="SSF81321">
    <property type="entry name" value="Family A G protein-coupled receptor-like"/>
    <property type="match status" value="1"/>
</dbReference>
<evidence type="ECO:0000256" key="9">
    <source>
        <dbReference type="ARBA" id="ARBA00023180"/>
    </source>
</evidence>
<dbReference type="PROSITE" id="PS00237">
    <property type="entry name" value="G_PROTEIN_RECEP_F1_1"/>
    <property type="match status" value="1"/>
</dbReference>
<comment type="similarity">
    <text evidence="11">Belongs to the G-protein coupled receptor 1 family.</text>
</comment>
<feature type="transmembrane region" description="Helical" evidence="12">
    <location>
        <begin position="268"/>
        <end position="289"/>
    </location>
</feature>
<keyword evidence="4 12" id="KW-1133">Transmembrane helix</keyword>
<proteinExistence type="inferred from homology"/>
<keyword evidence="3 11" id="KW-0812">Transmembrane</keyword>
<evidence type="ECO:0000313" key="14">
    <source>
        <dbReference type="EMBL" id="KAG9348159.1"/>
    </source>
</evidence>
<keyword evidence="9" id="KW-0325">Glycoprotein</keyword>
<feature type="transmembrane region" description="Helical" evidence="12">
    <location>
        <begin position="223"/>
        <end position="247"/>
    </location>
</feature>
<comment type="subcellular location">
    <subcellularLocation>
        <location evidence="1">Cell membrane</location>
        <topology evidence="1">Multi-pass membrane protein</topology>
    </subcellularLocation>
</comment>
<feature type="transmembrane region" description="Helical" evidence="12">
    <location>
        <begin position="317"/>
        <end position="337"/>
    </location>
</feature>
<accession>A0A8T2P7E1</accession>
<evidence type="ECO:0000256" key="2">
    <source>
        <dbReference type="ARBA" id="ARBA00022475"/>
    </source>
</evidence>
<keyword evidence="8 11" id="KW-0675">Receptor</keyword>
<evidence type="ECO:0000259" key="13">
    <source>
        <dbReference type="PROSITE" id="PS50262"/>
    </source>
</evidence>
<evidence type="ECO:0000256" key="1">
    <source>
        <dbReference type="ARBA" id="ARBA00004651"/>
    </source>
</evidence>
<dbReference type="Pfam" id="PF00001">
    <property type="entry name" value="7tm_1"/>
    <property type="match status" value="1"/>
</dbReference>
<organism evidence="14 15">
    <name type="scientific">Albula glossodonta</name>
    <name type="common">roundjaw bonefish</name>
    <dbReference type="NCBI Taxonomy" id="121402"/>
    <lineage>
        <taxon>Eukaryota</taxon>
        <taxon>Metazoa</taxon>
        <taxon>Chordata</taxon>
        <taxon>Craniata</taxon>
        <taxon>Vertebrata</taxon>
        <taxon>Euteleostomi</taxon>
        <taxon>Actinopterygii</taxon>
        <taxon>Neopterygii</taxon>
        <taxon>Teleostei</taxon>
        <taxon>Albuliformes</taxon>
        <taxon>Albulidae</taxon>
        <taxon>Albula</taxon>
    </lineage>
</organism>
<dbReference type="Gene3D" id="1.20.1070.10">
    <property type="entry name" value="Rhodopsin 7-helix transmembrane proteins"/>
    <property type="match status" value="1"/>
</dbReference>
<keyword evidence="10 11" id="KW-0807">Transducer</keyword>
<dbReference type="PANTHER" id="PTHR24233">
    <property type="entry name" value="P2Y PURINOCEPTOR-RELATED G-PROTEIN COUPLED RECEPTOR"/>
    <property type="match status" value="1"/>
</dbReference>
<dbReference type="InterPro" id="IPR017452">
    <property type="entry name" value="GPCR_Rhodpsn_7TM"/>
</dbReference>
<evidence type="ECO:0000256" key="7">
    <source>
        <dbReference type="ARBA" id="ARBA00023157"/>
    </source>
</evidence>
<keyword evidence="7" id="KW-1015">Disulfide bond</keyword>
<keyword evidence="15" id="KW-1185">Reference proteome</keyword>
<evidence type="ECO:0000256" key="10">
    <source>
        <dbReference type="ARBA" id="ARBA00023224"/>
    </source>
</evidence>
<dbReference type="PRINTS" id="PR00237">
    <property type="entry name" value="GPCRRHODOPSN"/>
</dbReference>
<feature type="transmembrane region" description="Helical" evidence="12">
    <location>
        <begin position="136"/>
        <end position="157"/>
    </location>
</feature>
<keyword evidence="5 11" id="KW-0297">G-protein coupled receptor</keyword>
<dbReference type="PRINTS" id="PR01157">
    <property type="entry name" value="P2YPURNOCPTR"/>
</dbReference>
<feature type="transmembrane region" description="Helical" evidence="12">
    <location>
        <begin position="97"/>
        <end position="116"/>
    </location>
</feature>
<protein>
    <recommendedName>
        <fullName evidence="13">G-protein coupled receptors family 1 profile domain-containing protein</fullName>
    </recommendedName>
</protein>
<evidence type="ECO:0000256" key="12">
    <source>
        <dbReference type="SAM" id="Phobius"/>
    </source>
</evidence>
<dbReference type="Proteomes" id="UP000824540">
    <property type="component" value="Unassembled WGS sequence"/>
</dbReference>
<dbReference type="AlphaFoldDB" id="A0A8T2P7E1"/>
<evidence type="ECO:0000256" key="11">
    <source>
        <dbReference type="RuleBase" id="RU000688"/>
    </source>
</evidence>
<evidence type="ECO:0000256" key="6">
    <source>
        <dbReference type="ARBA" id="ARBA00023136"/>
    </source>
</evidence>
<gene>
    <name evidence="14" type="ORF">JZ751_001894</name>
</gene>
<dbReference type="PRINTS" id="PR01735">
    <property type="entry name" value="P2Y13PRNCPTR"/>
</dbReference>
<dbReference type="GO" id="GO:0045028">
    <property type="term" value="F:G protein-coupled purinergic nucleotide receptor activity"/>
    <property type="evidence" value="ECO:0007669"/>
    <property type="project" value="InterPro"/>
</dbReference>
<keyword evidence="2" id="KW-1003">Cell membrane</keyword>
<dbReference type="InterPro" id="IPR008109">
    <property type="entry name" value="P2Y13_rcpt"/>
</dbReference>
<dbReference type="OrthoDB" id="6163051at2759"/>
<feature type="domain" description="G-protein coupled receptors family 1 profile" evidence="13">
    <location>
        <begin position="76"/>
        <end position="333"/>
    </location>
</feature>
<comment type="caution">
    <text evidence="14">The sequence shown here is derived from an EMBL/GenBank/DDBJ whole genome shotgun (WGS) entry which is preliminary data.</text>
</comment>
<dbReference type="GO" id="GO:0005886">
    <property type="term" value="C:plasma membrane"/>
    <property type="evidence" value="ECO:0007669"/>
    <property type="project" value="UniProtKB-SubCell"/>
</dbReference>
<dbReference type="EMBL" id="JAFBMS010000011">
    <property type="protein sequence ID" value="KAG9348159.1"/>
    <property type="molecule type" value="Genomic_DNA"/>
</dbReference>
<dbReference type="PANTHER" id="PTHR24233:SF8">
    <property type="entry name" value="G-PROTEIN COUPLED RECEPTOR 87"/>
    <property type="match status" value="1"/>
</dbReference>
<evidence type="ECO:0000256" key="4">
    <source>
        <dbReference type="ARBA" id="ARBA00022989"/>
    </source>
</evidence>
<evidence type="ECO:0000256" key="8">
    <source>
        <dbReference type="ARBA" id="ARBA00023170"/>
    </source>
</evidence>
<feature type="transmembrane region" description="Helical" evidence="12">
    <location>
        <begin position="169"/>
        <end position="191"/>
    </location>
</feature>
<evidence type="ECO:0000313" key="15">
    <source>
        <dbReference type="Proteomes" id="UP000824540"/>
    </source>
</evidence>
<dbReference type="InterPro" id="IPR000276">
    <property type="entry name" value="GPCR_Rhodpsn"/>
</dbReference>
<reference evidence="14" key="1">
    <citation type="thesis" date="2021" institute="BYU ScholarsArchive" country="Provo, UT, USA">
        <title>Applications of and Algorithms for Genome Assembly and Genomic Analyses with an Emphasis on Marine Teleosts.</title>
        <authorList>
            <person name="Pickett B.D."/>
        </authorList>
    </citation>
    <scope>NUCLEOTIDE SEQUENCE</scope>
    <source>
        <strain evidence="14">HI-2016</strain>
    </source>
</reference>
<evidence type="ECO:0000256" key="5">
    <source>
        <dbReference type="ARBA" id="ARBA00023040"/>
    </source>
</evidence>
<dbReference type="PROSITE" id="PS50262">
    <property type="entry name" value="G_PROTEIN_RECEP_F1_2"/>
    <property type="match status" value="1"/>
</dbReference>